<feature type="transmembrane region" description="Helical" evidence="9">
    <location>
        <begin position="107"/>
        <end position="130"/>
    </location>
</feature>
<evidence type="ECO:0000256" key="1">
    <source>
        <dbReference type="ARBA" id="ARBA00003420"/>
    </source>
</evidence>
<evidence type="ECO:0000256" key="6">
    <source>
        <dbReference type="ARBA" id="ARBA00022989"/>
    </source>
</evidence>
<dbReference type="Pfam" id="PF03151">
    <property type="entry name" value="TPT"/>
    <property type="match status" value="1"/>
</dbReference>
<evidence type="ECO:0000256" key="3">
    <source>
        <dbReference type="ARBA" id="ARBA00010425"/>
    </source>
</evidence>
<evidence type="ECO:0000256" key="9">
    <source>
        <dbReference type="SAM" id="Phobius"/>
    </source>
</evidence>
<comment type="similarity">
    <text evidence="3">Belongs to the TPT transporter family. SLC35D subfamily.</text>
</comment>
<feature type="transmembrane region" description="Helical" evidence="9">
    <location>
        <begin position="254"/>
        <end position="272"/>
    </location>
</feature>
<gene>
    <name evidence="11" type="ORF">CERZMDRAFT_94062</name>
</gene>
<feature type="compositionally biased region" description="Low complexity" evidence="8">
    <location>
        <begin position="30"/>
        <end position="49"/>
    </location>
</feature>
<evidence type="ECO:0000256" key="5">
    <source>
        <dbReference type="ARBA" id="ARBA00022692"/>
    </source>
</evidence>
<accession>A0A6A6FQQ0</accession>
<feature type="transmembrane region" description="Helical" evidence="9">
    <location>
        <begin position="215"/>
        <end position="234"/>
    </location>
</feature>
<evidence type="ECO:0000256" key="4">
    <source>
        <dbReference type="ARBA" id="ARBA00011182"/>
    </source>
</evidence>
<feature type="compositionally biased region" description="Basic and acidic residues" evidence="8">
    <location>
        <begin position="8"/>
        <end position="29"/>
    </location>
</feature>
<dbReference type="OrthoDB" id="10261634at2759"/>
<comment type="function">
    <text evidence="1">Involved in the import of GDP-mannose from the cytoplasm into the Golgi lumen.</text>
</comment>
<reference evidence="11" key="1">
    <citation type="journal article" date="2020" name="Stud. Mycol.">
        <title>101 Dothideomycetes genomes: a test case for predicting lifestyles and emergence of pathogens.</title>
        <authorList>
            <person name="Haridas S."/>
            <person name="Albert R."/>
            <person name="Binder M."/>
            <person name="Bloem J."/>
            <person name="Labutti K."/>
            <person name="Salamov A."/>
            <person name="Andreopoulos B."/>
            <person name="Baker S."/>
            <person name="Barry K."/>
            <person name="Bills G."/>
            <person name="Bluhm B."/>
            <person name="Cannon C."/>
            <person name="Castanera R."/>
            <person name="Culley D."/>
            <person name="Daum C."/>
            <person name="Ezra D."/>
            <person name="Gonzalez J."/>
            <person name="Henrissat B."/>
            <person name="Kuo A."/>
            <person name="Liang C."/>
            <person name="Lipzen A."/>
            <person name="Lutzoni F."/>
            <person name="Magnuson J."/>
            <person name="Mondo S."/>
            <person name="Nolan M."/>
            <person name="Ohm R."/>
            <person name="Pangilinan J."/>
            <person name="Park H.-J."/>
            <person name="Ramirez L."/>
            <person name="Alfaro M."/>
            <person name="Sun H."/>
            <person name="Tritt A."/>
            <person name="Yoshinaga Y."/>
            <person name="Zwiers L.-H."/>
            <person name="Turgeon B."/>
            <person name="Goodwin S."/>
            <person name="Spatafora J."/>
            <person name="Crous P."/>
            <person name="Grigoriev I."/>
        </authorList>
    </citation>
    <scope>NUCLEOTIDE SEQUENCE</scope>
    <source>
        <strain evidence="11">SCOH1-5</strain>
    </source>
</reference>
<sequence length="374" mass="40262">MGSLASGDDEKLHHDTLPHEPFRDLRSSTESDATSSSSSSSPSFSTRSSITTLKEGRDLEAQSTPTVAAEHHVPARSKLLFLAAYFFLNLFLTLSNKSVLGTARFPWLLTAIHCTATSVGCFIMLGFGLLELSTLGTRETLTLVAFSLLFTVNIAISNVSLAMVSVPFHQIMRSTTPVMTILIYRFAYARTFSSQTYLTMIPLISGVALATVGDYYCTLAGFTMTLLGVVLAAIKTVATNRLMTGTLKLSALEVLLRMSPLAAIQCVIYAYLTGEADQFRIAYAEGQFSNAFGAALFLNAVTAFFLNIVGFQANKMTGALTITVCGNVKQALTILLGIVLFHVQVGALNALGMLITLLGAAWYSQVELASRAKR</sequence>
<evidence type="ECO:0000313" key="11">
    <source>
        <dbReference type="EMBL" id="KAF2215660.1"/>
    </source>
</evidence>
<keyword evidence="6 9" id="KW-1133">Transmembrane helix</keyword>
<keyword evidence="7 9" id="KW-0472">Membrane</keyword>
<dbReference type="GO" id="GO:0005789">
    <property type="term" value="C:endoplasmic reticulum membrane"/>
    <property type="evidence" value="ECO:0007669"/>
    <property type="project" value="UniProtKB-SubCell"/>
</dbReference>
<feature type="region of interest" description="Disordered" evidence="8">
    <location>
        <begin position="1"/>
        <end position="49"/>
    </location>
</feature>
<dbReference type="InterPro" id="IPR004853">
    <property type="entry name" value="Sugar_P_trans_dom"/>
</dbReference>
<feature type="transmembrane region" description="Helical" evidence="9">
    <location>
        <begin position="142"/>
        <end position="166"/>
    </location>
</feature>
<dbReference type="EMBL" id="ML992665">
    <property type="protein sequence ID" value="KAF2215660.1"/>
    <property type="molecule type" value="Genomic_DNA"/>
</dbReference>
<evidence type="ECO:0000256" key="2">
    <source>
        <dbReference type="ARBA" id="ARBA00004477"/>
    </source>
</evidence>
<keyword evidence="5 9" id="KW-0812">Transmembrane</keyword>
<keyword evidence="12" id="KW-1185">Reference proteome</keyword>
<feature type="transmembrane region" description="Helical" evidence="9">
    <location>
        <begin position="79"/>
        <end position="95"/>
    </location>
</feature>
<evidence type="ECO:0000256" key="8">
    <source>
        <dbReference type="SAM" id="MobiDB-lite"/>
    </source>
</evidence>
<feature type="domain" description="Sugar phosphate transporter" evidence="10">
    <location>
        <begin position="79"/>
        <end position="364"/>
    </location>
</feature>
<name>A0A6A6FQQ0_9PEZI</name>
<evidence type="ECO:0000259" key="10">
    <source>
        <dbReference type="Pfam" id="PF03151"/>
    </source>
</evidence>
<evidence type="ECO:0000313" key="12">
    <source>
        <dbReference type="Proteomes" id="UP000799539"/>
    </source>
</evidence>
<dbReference type="PANTHER" id="PTHR11132">
    <property type="entry name" value="SOLUTE CARRIER FAMILY 35"/>
    <property type="match status" value="1"/>
</dbReference>
<protein>
    <recommendedName>
        <fullName evidence="10">Sugar phosphate transporter domain-containing protein</fullName>
    </recommendedName>
</protein>
<feature type="transmembrane region" description="Helical" evidence="9">
    <location>
        <begin position="292"/>
        <end position="311"/>
    </location>
</feature>
<comment type="subcellular location">
    <subcellularLocation>
        <location evidence="2">Endoplasmic reticulum membrane</location>
        <topology evidence="2">Multi-pass membrane protein</topology>
    </subcellularLocation>
</comment>
<dbReference type="AlphaFoldDB" id="A0A6A6FQQ0"/>
<dbReference type="Proteomes" id="UP000799539">
    <property type="component" value="Unassembled WGS sequence"/>
</dbReference>
<organism evidence="11 12">
    <name type="scientific">Cercospora zeae-maydis SCOH1-5</name>
    <dbReference type="NCBI Taxonomy" id="717836"/>
    <lineage>
        <taxon>Eukaryota</taxon>
        <taxon>Fungi</taxon>
        <taxon>Dikarya</taxon>
        <taxon>Ascomycota</taxon>
        <taxon>Pezizomycotina</taxon>
        <taxon>Dothideomycetes</taxon>
        <taxon>Dothideomycetidae</taxon>
        <taxon>Mycosphaerellales</taxon>
        <taxon>Mycosphaerellaceae</taxon>
        <taxon>Cercospora</taxon>
    </lineage>
</organism>
<dbReference type="InterPro" id="IPR050186">
    <property type="entry name" value="TPT_transporter"/>
</dbReference>
<feature type="transmembrane region" description="Helical" evidence="9">
    <location>
        <begin position="187"/>
        <end position="209"/>
    </location>
</feature>
<evidence type="ECO:0000256" key="7">
    <source>
        <dbReference type="ARBA" id="ARBA00023136"/>
    </source>
</evidence>
<proteinExistence type="inferred from homology"/>
<comment type="subunit">
    <text evidence="4">Homooligomer.</text>
</comment>